<dbReference type="Gene3D" id="3.40.50.150">
    <property type="entry name" value="Vaccinia Virus protein VP39"/>
    <property type="match status" value="1"/>
</dbReference>
<evidence type="ECO:0000313" key="1">
    <source>
        <dbReference type="EMBL" id="GAH76263.1"/>
    </source>
</evidence>
<sequence length="83" mass="9563">MDLEAVILPICADINRFEISAQLFPKELNITTIMNPPFGVQKKTADRFFLRKAFAFSDVVYSIHLANEKVHNFISKFVSSKNW</sequence>
<dbReference type="EMBL" id="BARU01026506">
    <property type="protein sequence ID" value="GAH76263.1"/>
    <property type="molecule type" value="Genomic_DNA"/>
</dbReference>
<comment type="caution">
    <text evidence="1">The sequence shown here is derived from an EMBL/GenBank/DDBJ whole genome shotgun (WGS) entry which is preliminary data.</text>
</comment>
<accession>X1K2F7</accession>
<gene>
    <name evidence="1" type="ORF">S03H2_42561</name>
</gene>
<reference evidence="1" key="1">
    <citation type="journal article" date="2014" name="Front. Microbiol.">
        <title>High frequency of phylogenetically diverse reductive dehalogenase-homologous genes in deep subseafloor sedimentary metagenomes.</title>
        <authorList>
            <person name="Kawai M."/>
            <person name="Futagami T."/>
            <person name="Toyoda A."/>
            <person name="Takaki Y."/>
            <person name="Nishi S."/>
            <person name="Hori S."/>
            <person name="Arai W."/>
            <person name="Tsubouchi T."/>
            <person name="Morono Y."/>
            <person name="Uchiyama I."/>
            <person name="Ito T."/>
            <person name="Fujiyama A."/>
            <person name="Inagaki F."/>
            <person name="Takami H."/>
        </authorList>
    </citation>
    <scope>NUCLEOTIDE SEQUENCE</scope>
    <source>
        <strain evidence="1">Expedition CK06-06</strain>
    </source>
</reference>
<proteinExistence type="predicted"/>
<dbReference type="InterPro" id="IPR029063">
    <property type="entry name" value="SAM-dependent_MTases_sf"/>
</dbReference>
<dbReference type="AlphaFoldDB" id="X1K2F7"/>
<feature type="non-terminal residue" evidence="1">
    <location>
        <position position="83"/>
    </location>
</feature>
<organism evidence="1">
    <name type="scientific">marine sediment metagenome</name>
    <dbReference type="NCBI Taxonomy" id="412755"/>
    <lineage>
        <taxon>unclassified sequences</taxon>
        <taxon>metagenomes</taxon>
        <taxon>ecological metagenomes</taxon>
    </lineage>
</organism>
<protein>
    <submittedName>
        <fullName evidence="1">Uncharacterized protein</fullName>
    </submittedName>
</protein>
<name>X1K2F7_9ZZZZ</name>